<dbReference type="Proteomes" id="UP001319200">
    <property type="component" value="Unassembled WGS sequence"/>
</dbReference>
<evidence type="ECO:0000313" key="9">
    <source>
        <dbReference type="Proteomes" id="UP001319200"/>
    </source>
</evidence>
<dbReference type="PANTHER" id="PTHR33406:SF12">
    <property type="entry name" value="BLR2997 PROTEIN"/>
    <property type="match status" value="1"/>
</dbReference>
<reference evidence="8 9" key="1">
    <citation type="submission" date="2021-05" db="EMBL/GenBank/DDBJ databases">
        <title>A Polyphasic approach of four new species of the genus Ohtaekwangia: Ohtaekwangia histidinii sp. nov., Ohtaekwangia cretensis sp. nov., Ohtaekwangia indiensis sp. nov., Ohtaekwangia reichenbachii sp. nov. from diverse environment.</title>
        <authorList>
            <person name="Octaviana S."/>
        </authorList>
    </citation>
    <scope>NUCLEOTIDE SEQUENCE [LARGE SCALE GENOMIC DNA]</scope>
    <source>
        <strain evidence="8 9">PWU4</strain>
    </source>
</reference>
<dbReference type="SUPFAM" id="SSF82866">
    <property type="entry name" value="Multidrug efflux transporter AcrB transmembrane domain"/>
    <property type="match status" value="2"/>
</dbReference>
<feature type="transmembrane region" description="Helical" evidence="6">
    <location>
        <begin position="638"/>
        <end position="659"/>
    </location>
</feature>
<dbReference type="Pfam" id="PF03176">
    <property type="entry name" value="MMPL"/>
    <property type="match status" value="2"/>
</dbReference>
<dbReference type="GO" id="GO:0005886">
    <property type="term" value="C:plasma membrane"/>
    <property type="evidence" value="ECO:0007669"/>
    <property type="project" value="UniProtKB-SubCell"/>
</dbReference>
<feature type="domain" description="SSD" evidence="7">
    <location>
        <begin position="247"/>
        <end position="370"/>
    </location>
</feature>
<feature type="transmembrane region" description="Helical" evidence="6">
    <location>
        <begin position="244"/>
        <end position="265"/>
    </location>
</feature>
<dbReference type="EMBL" id="JAHESF010000008">
    <property type="protein sequence ID" value="MBT1697161.1"/>
    <property type="molecule type" value="Genomic_DNA"/>
</dbReference>
<organism evidence="8 9">
    <name type="scientific">Chryseosolibacter histidini</name>
    <dbReference type="NCBI Taxonomy" id="2782349"/>
    <lineage>
        <taxon>Bacteria</taxon>
        <taxon>Pseudomonadati</taxon>
        <taxon>Bacteroidota</taxon>
        <taxon>Cytophagia</taxon>
        <taxon>Cytophagales</taxon>
        <taxon>Chryseotaleaceae</taxon>
        <taxon>Chryseosolibacter</taxon>
    </lineage>
</organism>
<comment type="subcellular location">
    <subcellularLocation>
        <location evidence="1">Cell membrane</location>
        <topology evidence="1">Multi-pass membrane protein</topology>
    </subcellularLocation>
</comment>
<dbReference type="PANTHER" id="PTHR33406">
    <property type="entry name" value="MEMBRANE PROTEIN MJ1562-RELATED"/>
    <property type="match status" value="1"/>
</dbReference>
<dbReference type="InterPro" id="IPR004869">
    <property type="entry name" value="MMPL_dom"/>
</dbReference>
<evidence type="ECO:0000256" key="4">
    <source>
        <dbReference type="ARBA" id="ARBA00022989"/>
    </source>
</evidence>
<feature type="transmembrane region" description="Helical" evidence="6">
    <location>
        <begin position="715"/>
        <end position="742"/>
    </location>
</feature>
<evidence type="ECO:0000259" key="7">
    <source>
        <dbReference type="PROSITE" id="PS50156"/>
    </source>
</evidence>
<protein>
    <submittedName>
        <fullName evidence="8">MMPL family transporter</fullName>
    </submittedName>
</protein>
<comment type="caution">
    <text evidence="8">The sequence shown here is derived from an EMBL/GenBank/DDBJ whole genome shotgun (WGS) entry which is preliminary data.</text>
</comment>
<evidence type="ECO:0000256" key="2">
    <source>
        <dbReference type="ARBA" id="ARBA00022475"/>
    </source>
</evidence>
<keyword evidence="3 6" id="KW-0812">Transmembrane</keyword>
<dbReference type="InterPro" id="IPR000731">
    <property type="entry name" value="SSD"/>
</dbReference>
<feature type="transmembrane region" description="Helical" evidence="6">
    <location>
        <begin position="608"/>
        <end position="632"/>
    </location>
</feature>
<feature type="transmembrane region" description="Helical" evidence="6">
    <location>
        <begin position="312"/>
        <end position="335"/>
    </location>
</feature>
<gene>
    <name evidence="8" type="ORF">KK083_09765</name>
</gene>
<feature type="transmembrane region" description="Helical" evidence="6">
    <location>
        <begin position="12"/>
        <end position="32"/>
    </location>
</feature>
<name>A0AAP2GIF5_9BACT</name>
<dbReference type="AlphaFoldDB" id="A0AAP2GIF5"/>
<feature type="domain" description="SSD" evidence="7">
    <location>
        <begin position="639"/>
        <end position="765"/>
    </location>
</feature>
<dbReference type="Gene3D" id="1.20.1640.10">
    <property type="entry name" value="Multidrug efflux transporter AcrB transmembrane domain"/>
    <property type="match status" value="2"/>
</dbReference>
<dbReference type="RefSeq" id="WP_254162943.1">
    <property type="nucleotide sequence ID" value="NZ_JAHESF010000008.1"/>
</dbReference>
<feature type="transmembrane region" description="Helical" evidence="6">
    <location>
        <begin position="748"/>
        <end position="766"/>
    </location>
</feature>
<evidence type="ECO:0000256" key="6">
    <source>
        <dbReference type="SAM" id="Phobius"/>
    </source>
</evidence>
<evidence type="ECO:0000256" key="1">
    <source>
        <dbReference type="ARBA" id="ARBA00004651"/>
    </source>
</evidence>
<keyword evidence="9" id="KW-1185">Reference proteome</keyword>
<feature type="transmembrane region" description="Helical" evidence="6">
    <location>
        <begin position="404"/>
        <end position="421"/>
    </location>
</feature>
<keyword evidence="2" id="KW-1003">Cell membrane</keyword>
<evidence type="ECO:0000256" key="3">
    <source>
        <dbReference type="ARBA" id="ARBA00022692"/>
    </source>
</evidence>
<evidence type="ECO:0000256" key="5">
    <source>
        <dbReference type="ARBA" id="ARBA00023136"/>
    </source>
</evidence>
<keyword evidence="4 6" id="KW-1133">Transmembrane helix</keyword>
<feature type="transmembrane region" description="Helical" evidence="6">
    <location>
        <begin position="272"/>
        <end position="292"/>
    </location>
</feature>
<sequence length="808" mass="90827">MWNKIARFIIQYRLSLILLIGIITIVMGYYASRVQMSYDFARTVPLDDPDMVMLQRFRAQFGEDGNIIAIGVKDSAIYEQRNFEAYRTLGRNIKQISGVSEVISLPLMKMILKDTANTRFYLANIFPDRMKDSRQYDSLLKFALDQKFYSGRLINETNGATMAVITVNKDVMNSSLREPLTAALVKECEAFEHQTGIKLHLAGLPFIRTVVANKVKREMQLFLYASAIITGLIMFVFFRSFRAVMFSMIIIAIVVVWTLGTLSIFGFKITLLSGLIPPVIVTIGITNAIYLLNKYHLEFVRTKDKLEAITTVVKKMGLATFLTNLTVAIGFLTLLSTDILILREFGIVAGINIMALFFVSLVMIPSIFSWLPTPTERHLRHLNFRVMGRFLKAIDITVHRHRPIIYIASMALTILSILGIAKLRSVSFMVDDVPEDSDVKKDLVFFEQNFSGVMPLEMVVEFKSKKRRPLMEVNNLQKIEAFESFLDSLPEVSKPLSLVSLVKAAKQGFYNNNPARYSLPSRGERNFILPYMKNQSDNSGVFTSFVDSTLTTMRISCQMADIGSVRLDSLVHYTIEPRMKALLVPEGKDTVVTAITGSTKIFIKGTKFLIANLQESLLLAFLLITLSMAALFANVRMIVISLIPNLLALMITAGIMGYLDIPLKASTALIFSITFGISVDNSIRFLAKYRQEILANNFFIPVAVSDSIMETGKSIMYTSIVLFAGFIIFAFSSFGGTIALGLLTSTTLVISMFTNLILLPALIMTFDKPRKKDDMLIDELGPSYYGEHEDEEIDLDKIRIHNRHSAAE</sequence>
<feature type="transmembrane region" description="Helical" evidence="6">
    <location>
        <begin position="347"/>
        <end position="371"/>
    </location>
</feature>
<feature type="transmembrane region" description="Helical" evidence="6">
    <location>
        <begin position="221"/>
        <end position="238"/>
    </location>
</feature>
<dbReference type="InterPro" id="IPR050545">
    <property type="entry name" value="Mycobact_MmpL"/>
</dbReference>
<accession>A0AAP2GIF5</accession>
<evidence type="ECO:0000313" key="8">
    <source>
        <dbReference type="EMBL" id="MBT1697161.1"/>
    </source>
</evidence>
<keyword evidence="5 6" id="KW-0472">Membrane</keyword>
<proteinExistence type="predicted"/>
<dbReference type="PROSITE" id="PS50156">
    <property type="entry name" value="SSD"/>
    <property type="match status" value="2"/>
</dbReference>